<feature type="domain" description="Luciferase-like" evidence="1">
    <location>
        <begin position="35"/>
        <end position="253"/>
    </location>
</feature>
<dbReference type="PANTHER" id="PTHR30137">
    <property type="entry name" value="LUCIFERASE-LIKE MONOOXYGENASE"/>
    <property type="match status" value="1"/>
</dbReference>
<sequence>MRTSNGMLGCIMSDLPTPPASTAPKRLSFLAFVEHTGVTSNRSLGLQEGLELFEYAEDLGYDTGYVRHRHLETYLSSPFTFLAAASQRVKRIRLGTSVTPLRFEQPVRLAEDAATLDLLAEGRLELGLSSGYAATESTFAQAFGSIEGDDVRALVDARLTAFLSAVEGRPVATAETDLPFAEAGSELTVQPNSPGLRERVAYGAGGGSSALRTGQRGLRLQLSTLNTEIGELGFEDAQAAFIGAYRDEHARVASAPSFASVSRAIAPYDTPAERAELEWLLERDAERATNVGGGLLPFQFGRVAHGAGEQVAAALADDAGIHAADELVIALPFDYPAETQRRILRQFAEDAAPHLPYLNR</sequence>
<dbReference type="Proteomes" id="UP000490386">
    <property type="component" value="Unassembled WGS sequence"/>
</dbReference>
<dbReference type="AlphaFoldDB" id="A0A7J5B2X4"/>
<dbReference type="SUPFAM" id="SSF51679">
    <property type="entry name" value="Bacterial luciferase-like"/>
    <property type="match status" value="1"/>
</dbReference>
<dbReference type="GO" id="GO:0016705">
    <property type="term" value="F:oxidoreductase activity, acting on paired donors, with incorporation or reduction of molecular oxygen"/>
    <property type="evidence" value="ECO:0007669"/>
    <property type="project" value="InterPro"/>
</dbReference>
<dbReference type="OrthoDB" id="7903015at2"/>
<gene>
    <name evidence="2" type="ORF">F8O03_08115</name>
</gene>
<dbReference type="EMBL" id="WBJX01000002">
    <property type="protein sequence ID" value="KAB1638352.1"/>
    <property type="molecule type" value="Genomic_DNA"/>
</dbReference>
<dbReference type="PANTHER" id="PTHR30137:SF15">
    <property type="entry name" value="BLL6902 PROTEIN"/>
    <property type="match status" value="1"/>
</dbReference>
<organism evidence="2 3">
    <name type="scientific">Pseudoclavibacter terrae</name>
    <dbReference type="NCBI Taxonomy" id="1530195"/>
    <lineage>
        <taxon>Bacteria</taxon>
        <taxon>Bacillati</taxon>
        <taxon>Actinomycetota</taxon>
        <taxon>Actinomycetes</taxon>
        <taxon>Micrococcales</taxon>
        <taxon>Microbacteriaceae</taxon>
        <taxon>Pseudoclavibacter</taxon>
    </lineage>
</organism>
<keyword evidence="3" id="KW-1185">Reference proteome</keyword>
<dbReference type="Pfam" id="PF00296">
    <property type="entry name" value="Bac_luciferase"/>
    <property type="match status" value="1"/>
</dbReference>
<dbReference type="InterPro" id="IPR036661">
    <property type="entry name" value="Luciferase-like_sf"/>
</dbReference>
<protein>
    <submittedName>
        <fullName evidence="2">LLM class flavin-dependent oxidoreductase</fullName>
    </submittedName>
</protein>
<accession>A0A7J5B2X4</accession>
<name>A0A7J5B2X4_9MICO</name>
<dbReference type="Gene3D" id="3.20.20.30">
    <property type="entry name" value="Luciferase-like domain"/>
    <property type="match status" value="1"/>
</dbReference>
<dbReference type="InterPro" id="IPR050766">
    <property type="entry name" value="Bact_Lucif_Oxidored"/>
</dbReference>
<proteinExistence type="predicted"/>
<dbReference type="InterPro" id="IPR011251">
    <property type="entry name" value="Luciferase-like_dom"/>
</dbReference>
<dbReference type="GO" id="GO:0005829">
    <property type="term" value="C:cytosol"/>
    <property type="evidence" value="ECO:0007669"/>
    <property type="project" value="TreeGrafter"/>
</dbReference>
<evidence type="ECO:0000259" key="1">
    <source>
        <dbReference type="Pfam" id="PF00296"/>
    </source>
</evidence>
<comment type="caution">
    <text evidence="2">The sequence shown here is derived from an EMBL/GenBank/DDBJ whole genome shotgun (WGS) entry which is preliminary data.</text>
</comment>
<reference evidence="2 3" key="1">
    <citation type="submission" date="2019-09" db="EMBL/GenBank/DDBJ databases">
        <title>Phylogeny of genus Pseudoclavibacter and closely related genus.</title>
        <authorList>
            <person name="Li Y."/>
        </authorList>
    </citation>
    <scope>NUCLEOTIDE SEQUENCE [LARGE SCALE GENOMIC DNA]</scope>
    <source>
        <strain evidence="2 3">THG-MD12</strain>
    </source>
</reference>
<evidence type="ECO:0000313" key="3">
    <source>
        <dbReference type="Proteomes" id="UP000490386"/>
    </source>
</evidence>
<evidence type="ECO:0000313" key="2">
    <source>
        <dbReference type="EMBL" id="KAB1638352.1"/>
    </source>
</evidence>